<evidence type="ECO:0000256" key="2">
    <source>
        <dbReference type="ARBA" id="ARBA00022448"/>
    </source>
</evidence>
<accession>A0A7C4YC38</accession>
<dbReference type="InterPro" id="IPR050133">
    <property type="entry name" value="NqrDE/RnfAE_oxidrdctase"/>
</dbReference>
<feature type="transmembrane region" description="Helical" evidence="8">
    <location>
        <begin position="6"/>
        <end position="30"/>
    </location>
</feature>
<dbReference type="InterPro" id="IPR003667">
    <property type="entry name" value="NqrDE/RnfAE"/>
</dbReference>
<organism evidence="9">
    <name type="scientific">candidate division WOR-3 bacterium</name>
    <dbReference type="NCBI Taxonomy" id="2052148"/>
    <lineage>
        <taxon>Bacteria</taxon>
        <taxon>Bacteria division WOR-3</taxon>
    </lineage>
</organism>
<keyword evidence="6 8" id="KW-1133">Transmembrane helix</keyword>
<feature type="transmembrane region" description="Helical" evidence="8">
    <location>
        <begin position="133"/>
        <end position="157"/>
    </location>
</feature>
<feature type="transmembrane region" description="Helical" evidence="8">
    <location>
        <begin position="42"/>
        <end position="63"/>
    </location>
</feature>
<dbReference type="PANTHER" id="PTHR30335">
    <property type="entry name" value="INTEGRAL MEMBRANE PROTEIN OF SOXR-REDUCING COMPLEX"/>
    <property type="match status" value="1"/>
</dbReference>
<dbReference type="EMBL" id="DTHG01000026">
    <property type="protein sequence ID" value="HGW91320.1"/>
    <property type="molecule type" value="Genomic_DNA"/>
</dbReference>
<comment type="caution">
    <text evidence="9">The sequence shown here is derived from an EMBL/GenBank/DDBJ whole genome shotgun (WGS) entry which is preliminary data.</text>
</comment>
<dbReference type="Pfam" id="PF02508">
    <property type="entry name" value="Rnf-Nqr"/>
    <property type="match status" value="1"/>
</dbReference>
<keyword evidence="3 8" id="KW-0812">Transmembrane</keyword>
<evidence type="ECO:0000256" key="3">
    <source>
        <dbReference type="ARBA" id="ARBA00022692"/>
    </source>
</evidence>
<feature type="transmembrane region" description="Helical" evidence="8">
    <location>
        <begin position="98"/>
        <end position="121"/>
    </location>
</feature>
<evidence type="ECO:0000256" key="4">
    <source>
        <dbReference type="ARBA" id="ARBA00022967"/>
    </source>
</evidence>
<dbReference type="InterPro" id="IPR011293">
    <property type="entry name" value="Ion_transpt_RnfA/RsxA"/>
</dbReference>
<feature type="transmembrane region" description="Helical" evidence="8">
    <location>
        <begin position="69"/>
        <end position="91"/>
    </location>
</feature>
<proteinExistence type="inferred from homology"/>
<feature type="transmembrane region" description="Helical" evidence="8">
    <location>
        <begin position="169"/>
        <end position="190"/>
    </location>
</feature>
<dbReference type="GO" id="GO:0022900">
    <property type="term" value="P:electron transport chain"/>
    <property type="evidence" value="ECO:0007669"/>
    <property type="project" value="UniProtKB-UniRule"/>
</dbReference>
<evidence type="ECO:0000313" key="9">
    <source>
        <dbReference type="EMBL" id="HGW91320.1"/>
    </source>
</evidence>
<gene>
    <name evidence="8" type="primary">rnfA</name>
    <name evidence="9" type="ORF">ENV67_02110</name>
</gene>
<evidence type="ECO:0000256" key="5">
    <source>
        <dbReference type="ARBA" id="ARBA00022982"/>
    </source>
</evidence>
<dbReference type="GO" id="GO:0012505">
    <property type="term" value="C:endomembrane system"/>
    <property type="evidence" value="ECO:0007669"/>
    <property type="project" value="UniProtKB-SubCell"/>
</dbReference>
<comment type="function">
    <text evidence="8">Part of a membrane-bound complex that couples electron transfer with translocation of ions across the membrane.</text>
</comment>
<protein>
    <recommendedName>
        <fullName evidence="8">Ion-translocating oxidoreductase complex subunit A</fullName>
        <ecNumber evidence="8">7.-.-.-</ecNumber>
    </recommendedName>
    <alternativeName>
        <fullName evidence="8">Rnf electron transport complex subunit A</fullName>
    </alternativeName>
</protein>
<dbReference type="HAMAP" id="MF_00459">
    <property type="entry name" value="RsxA_RnfA"/>
    <property type="match status" value="1"/>
</dbReference>
<comment type="subunit">
    <text evidence="8">The complex is composed of six subunits: RnfA, RnfB, RnfC, RnfD, RnfE and RnfG.</text>
</comment>
<keyword evidence="8" id="KW-1003">Cell membrane</keyword>
<dbReference type="NCBIfam" id="TIGR01943">
    <property type="entry name" value="rnfA"/>
    <property type="match status" value="1"/>
</dbReference>
<keyword evidence="2 8" id="KW-0813">Transport</keyword>
<evidence type="ECO:0000256" key="7">
    <source>
        <dbReference type="ARBA" id="ARBA00023136"/>
    </source>
</evidence>
<name>A0A7C4YC38_UNCW3</name>
<reference evidence="9" key="1">
    <citation type="journal article" date="2020" name="mSystems">
        <title>Genome- and Community-Level Interaction Insights into Carbon Utilization and Element Cycling Functions of Hydrothermarchaeota in Hydrothermal Sediment.</title>
        <authorList>
            <person name="Zhou Z."/>
            <person name="Liu Y."/>
            <person name="Xu W."/>
            <person name="Pan J."/>
            <person name="Luo Z.H."/>
            <person name="Li M."/>
        </authorList>
    </citation>
    <scope>NUCLEOTIDE SEQUENCE [LARGE SCALE GENOMIC DNA]</scope>
    <source>
        <strain evidence="9">SpSt-780</strain>
    </source>
</reference>
<evidence type="ECO:0000256" key="1">
    <source>
        <dbReference type="ARBA" id="ARBA00004127"/>
    </source>
</evidence>
<dbReference type="PANTHER" id="PTHR30335:SF0">
    <property type="entry name" value="ION-TRANSLOCATING OXIDOREDUCTASE COMPLEX SUBUNIT A"/>
    <property type="match status" value="1"/>
</dbReference>
<sequence length="192" mass="21274">MSLFLLFLSAFLINNIIFMRFIGLCPYFGLSSKLDTSIGMGFSVIFVVVLSSVITWFLYKFVLLPLNLVFLRTTVFILVIATVVQFIELYFKKYIPVLYSAFGIYLPLITTNCVVLAVAFLNVDYNHNLLQTIVYSLGVSGGFALAIVMMAGIRMRIETAPIPEPMKGLPIAFITASLIALAFLGFKGLLGL</sequence>
<keyword evidence="7 8" id="KW-0472">Membrane</keyword>
<evidence type="ECO:0000256" key="8">
    <source>
        <dbReference type="HAMAP-Rule" id="MF_00459"/>
    </source>
</evidence>
<dbReference type="AlphaFoldDB" id="A0A7C4YC38"/>
<dbReference type="EC" id="7.-.-.-" evidence="8"/>
<comment type="subcellular location">
    <subcellularLocation>
        <location evidence="8">Cell membrane</location>
        <topology evidence="8">Multi-pass membrane protein</topology>
    </subcellularLocation>
    <subcellularLocation>
        <location evidence="1">Endomembrane system</location>
        <topology evidence="1">Multi-pass membrane protein</topology>
    </subcellularLocation>
</comment>
<keyword evidence="5 8" id="KW-0249">Electron transport</keyword>
<evidence type="ECO:0000256" key="6">
    <source>
        <dbReference type="ARBA" id="ARBA00022989"/>
    </source>
</evidence>
<dbReference type="GO" id="GO:0005886">
    <property type="term" value="C:plasma membrane"/>
    <property type="evidence" value="ECO:0007669"/>
    <property type="project" value="UniProtKB-SubCell"/>
</dbReference>
<keyword evidence="4 8" id="KW-1278">Translocase</keyword>
<comment type="similarity">
    <text evidence="8">Belongs to the NqrDE/RnfAE family.</text>
</comment>
<dbReference type="PIRSF" id="PIRSF006102">
    <property type="entry name" value="NQR_DE"/>
    <property type="match status" value="1"/>
</dbReference>